<dbReference type="Proteomes" id="UP000277671">
    <property type="component" value="Unassembled WGS sequence"/>
</dbReference>
<dbReference type="Gene3D" id="3.30.559.10">
    <property type="entry name" value="Chloramphenicol acetyltransferase-like domain"/>
    <property type="match status" value="1"/>
</dbReference>
<dbReference type="OrthoDB" id="5194982at2"/>
<dbReference type="GO" id="GO:0044550">
    <property type="term" value="P:secondary metabolite biosynthetic process"/>
    <property type="evidence" value="ECO:0007669"/>
    <property type="project" value="TreeGrafter"/>
</dbReference>
<dbReference type="GO" id="GO:0003824">
    <property type="term" value="F:catalytic activity"/>
    <property type="evidence" value="ECO:0007669"/>
    <property type="project" value="InterPro"/>
</dbReference>
<comment type="caution">
    <text evidence="3">The sequence shown here is derived from an EMBL/GenBank/DDBJ whole genome shotgun (WGS) entry which is preliminary data.</text>
</comment>
<dbReference type="RefSeq" id="WP_121158041.1">
    <property type="nucleotide sequence ID" value="NZ_RBKT01000001.1"/>
</dbReference>
<gene>
    <name evidence="3" type="ORF">BDK92_3987</name>
</gene>
<protein>
    <submittedName>
        <fullName evidence="3">Condensation domain-containing protein</fullName>
    </submittedName>
</protein>
<evidence type="ECO:0000256" key="1">
    <source>
        <dbReference type="SAM" id="MobiDB-lite"/>
    </source>
</evidence>
<name>A0A495JMR8_9ACTN</name>
<evidence type="ECO:0000259" key="2">
    <source>
        <dbReference type="Pfam" id="PF00668"/>
    </source>
</evidence>
<dbReference type="GO" id="GO:0005737">
    <property type="term" value="C:cytoplasm"/>
    <property type="evidence" value="ECO:0007669"/>
    <property type="project" value="TreeGrafter"/>
</dbReference>
<dbReference type="AlphaFoldDB" id="A0A495JMR8"/>
<proteinExistence type="predicted"/>
<dbReference type="Gene3D" id="3.30.559.30">
    <property type="entry name" value="Nonribosomal peptide synthetase, condensation domain"/>
    <property type="match status" value="1"/>
</dbReference>
<dbReference type="GO" id="GO:0008610">
    <property type="term" value="P:lipid biosynthetic process"/>
    <property type="evidence" value="ECO:0007669"/>
    <property type="project" value="UniProtKB-ARBA"/>
</dbReference>
<evidence type="ECO:0000313" key="3">
    <source>
        <dbReference type="EMBL" id="RKR89632.1"/>
    </source>
</evidence>
<keyword evidence="4" id="KW-1185">Reference proteome</keyword>
<dbReference type="PANTHER" id="PTHR45527:SF1">
    <property type="entry name" value="FATTY ACID SYNTHASE"/>
    <property type="match status" value="1"/>
</dbReference>
<accession>A0A495JMR8</accession>
<dbReference type="GO" id="GO:0043041">
    <property type="term" value="P:amino acid activation for nonribosomal peptide biosynthetic process"/>
    <property type="evidence" value="ECO:0007669"/>
    <property type="project" value="TreeGrafter"/>
</dbReference>
<feature type="region of interest" description="Disordered" evidence="1">
    <location>
        <begin position="1"/>
        <end position="22"/>
    </location>
</feature>
<reference evidence="3 4" key="1">
    <citation type="submission" date="2018-10" db="EMBL/GenBank/DDBJ databases">
        <title>Sequencing the genomes of 1000 actinobacteria strains.</title>
        <authorList>
            <person name="Klenk H.-P."/>
        </authorList>
    </citation>
    <scope>NUCLEOTIDE SEQUENCE [LARGE SCALE GENOMIC DNA]</scope>
    <source>
        <strain evidence="3 4">DSM 45175</strain>
    </source>
</reference>
<dbReference type="Pfam" id="PF00668">
    <property type="entry name" value="Condensation"/>
    <property type="match status" value="1"/>
</dbReference>
<dbReference type="InterPro" id="IPR023213">
    <property type="entry name" value="CAT-like_dom_sf"/>
</dbReference>
<dbReference type="SUPFAM" id="SSF52777">
    <property type="entry name" value="CoA-dependent acyltransferases"/>
    <property type="match status" value="2"/>
</dbReference>
<sequence length="500" mass="55229">MSVHEEVALARKSPTHGPPPPADEWIDIEFADADIDAVVDVAADEDVAAEGTGRRRAGTPDRTAPLTWGQWALRFGVERYPANRILINMRRVVPVPRRAPDGVDDVRRAVGALVGRHSSLRTRMPVTDGRWHQAVAAAGRLPTLLARAAADDADGTATARAVADRLAATAFDFAEEWPLRVALVLVDGRVRQIVVVFSHTTVDFGAVEVLLRDLRLLLLRGTLDAPVGPQSIDVAGREQDPRYRRRSIRCVARWSTGFGRLTEQTLPWRAPPLEPRFRRAFLESGAADTALRLLASRHRVTSSTVLLTATTVVLARRSGNEVVGLYTMVSNRALDGYREAVANLAQLGLAVVDLADRPSFANLLPTVWRAALDAYRHAYYDPSDLRRTPESTGYPSAPGTSPHCYFNDIRLATDLDLFGRATSEAEVRAAMTGTTFSWLEHLDDFPWRTRVEVVDRPGALGFILTADSAYLPPEEAESFLRELEQLLVDAAFRDLPWPWE</sequence>
<dbReference type="GO" id="GO:0031177">
    <property type="term" value="F:phosphopantetheine binding"/>
    <property type="evidence" value="ECO:0007669"/>
    <property type="project" value="TreeGrafter"/>
</dbReference>
<evidence type="ECO:0000313" key="4">
    <source>
        <dbReference type="Proteomes" id="UP000277671"/>
    </source>
</evidence>
<organism evidence="3 4">
    <name type="scientific">Micromonospora pisi</name>
    <dbReference type="NCBI Taxonomy" id="589240"/>
    <lineage>
        <taxon>Bacteria</taxon>
        <taxon>Bacillati</taxon>
        <taxon>Actinomycetota</taxon>
        <taxon>Actinomycetes</taxon>
        <taxon>Micromonosporales</taxon>
        <taxon>Micromonosporaceae</taxon>
        <taxon>Micromonospora</taxon>
    </lineage>
</organism>
<dbReference type="PANTHER" id="PTHR45527">
    <property type="entry name" value="NONRIBOSOMAL PEPTIDE SYNTHETASE"/>
    <property type="match status" value="1"/>
</dbReference>
<dbReference type="EMBL" id="RBKT01000001">
    <property type="protein sequence ID" value="RKR89632.1"/>
    <property type="molecule type" value="Genomic_DNA"/>
</dbReference>
<dbReference type="InterPro" id="IPR001242">
    <property type="entry name" value="Condensation_dom"/>
</dbReference>
<feature type="domain" description="Condensation" evidence="2">
    <location>
        <begin position="104"/>
        <end position="388"/>
    </location>
</feature>